<dbReference type="Gene3D" id="3.10.20.410">
    <property type="match status" value="1"/>
</dbReference>
<gene>
    <name evidence="2" type="ORF">CEW81_03915</name>
</gene>
<dbReference type="InterPro" id="IPR025885">
    <property type="entry name" value="PapC_N"/>
</dbReference>
<dbReference type="Proteomes" id="UP000197098">
    <property type="component" value="Chromosome"/>
</dbReference>
<dbReference type="EMBL" id="CP022114">
    <property type="protein sequence ID" value="ASG62751.1"/>
    <property type="molecule type" value="Genomic_DNA"/>
</dbReference>
<sequence>MPDARAAGQHGLNVAAVDGLHALAADACVPLTEMIKEATIRLDVGQQRLYLTIPQAFMGTRRAAIFRRSCGITVSLPDC</sequence>
<evidence type="ECO:0000313" key="3">
    <source>
        <dbReference type="Proteomes" id="UP000197098"/>
    </source>
</evidence>
<feature type="domain" description="PapC N-terminal" evidence="1">
    <location>
        <begin position="8"/>
        <end position="62"/>
    </location>
</feature>
<dbReference type="Pfam" id="PF13954">
    <property type="entry name" value="PapC_N"/>
    <property type="match status" value="1"/>
</dbReference>
<proteinExistence type="predicted"/>
<organism evidence="2 3">
    <name type="scientific">Kluyvera genomosp. 3</name>
    <dbReference type="NCBI Taxonomy" id="2774055"/>
    <lineage>
        <taxon>Bacteria</taxon>
        <taxon>Pseudomonadati</taxon>
        <taxon>Pseudomonadota</taxon>
        <taxon>Gammaproteobacteria</taxon>
        <taxon>Enterobacterales</taxon>
        <taxon>Enterobacteriaceae</taxon>
        <taxon>Kluyvera</taxon>
    </lineage>
</organism>
<dbReference type="SUPFAM" id="SSF141729">
    <property type="entry name" value="FimD N-terminal domain-like"/>
    <property type="match status" value="1"/>
</dbReference>
<reference evidence="2 3" key="1">
    <citation type="submission" date="2017-06" db="EMBL/GenBank/DDBJ databases">
        <title>Origin of plasmid-mediated fosfomycin resistance gene fosA3.</title>
        <authorList>
            <person name="Ito R."/>
            <person name="Pacey M.P."/>
            <person name="Doi Y."/>
        </authorList>
    </citation>
    <scope>NUCLEOTIDE SEQUENCE [LARGE SCALE GENOMIC DNA]</scope>
    <source>
        <strain evidence="2 3">YDC799</strain>
    </source>
</reference>
<dbReference type="InterPro" id="IPR037224">
    <property type="entry name" value="PapC_N_sf"/>
</dbReference>
<dbReference type="AlphaFoldDB" id="A0A248KFZ2"/>
<name>A0A248KFZ2_9ENTR</name>
<protein>
    <recommendedName>
        <fullName evidence="1">PapC N-terminal domain-containing protein</fullName>
    </recommendedName>
</protein>
<evidence type="ECO:0000259" key="1">
    <source>
        <dbReference type="Pfam" id="PF13954"/>
    </source>
</evidence>
<evidence type="ECO:0000313" key="2">
    <source>
        <dbReference type="EMBL" id="ASG62751.1"/>
    </source>
</evidence>
<accession>A0A248KFZ2</accession>